<gene>
    <name evidence="1" type="ORF">J4D97_06105</name>
</gene>
<protein>
    <submittedName>
        <fullName evidence="1">Uncharacterized protein</fullName>
    </submittedName>
</protein>
<name>A0ABS3T981_9BACT</name>
<comment type="caution">
    <text evidence="1">The sequence shown here is derived from an EMBL/GenBank/DDBJ whole genome shotgun (WGS) entry which is preliminary data.</text>
</comment>
<accession>A0ABS3T981</accession>
<reference evidence="1 2" key="1">
    <citation type="submission" date="2021-03" db="EMBL/GenBank/DDBJ databases">
        <authorList>
            <person name="Kim M.K."/>
        </authorList>
    </citation>
    <scope>NUCLEOTIDE SEQUENCE [LARGE SCALE GENOMIC DNA]</scope>
    <source>
        <strain evidence="1 2">BT507</strain>
    </source>
</reference>
<dbReference type="EMBL" id="JAGETX010000002">
    <property type="protein sequence ID" value="MBO3270217.1"/>
    <property type="molecule type" value="Genomic_DNA"/>
</dbReference>
<evidence type="ECO:0000313" key="1">
    <source>
        <dbReference type="EMBL" id="MBO3270217.1"/>
    </source>
</evidence>
<evidence type="ECO:0000313" key="2">
    <source>
        <dbReference type="Proteomes" id="UP000670527"/>
    </source>
</evidence>
<organism evidence="1 2">
    <name type="scientific">Hymenobacter defluvii</name>
    <dbReference type="NCBI Taxonomy" id="2054411"/>
    <lineage>
        <taxon>Bacteria</taxon>
        <taxon>Pseudomonadati</taxon>
        <taxon>Bacteroidota</taxon>
        <taxon>Cytophagia</taxon>
        <taxon>Cytophagales</taxon>
        <taxon>Hymenobacteraceae</taxon>
        <taxon>Hymenobacter</taxon>
    </lineage>
</organism>
<dbReference type="RefSeq" id="WP_208306802.1">
    <property type="nucleotide sequence ID" value="NZ_JAGETX010000002.1"/>
</dbReference>
<proteinExistence type="predicted"/>
<sequence>MSSHYRRALTCFLPFLGPLGLTTIAKPIRVDSPDGAVQVTVSVTPPAHRGFVMQP</sequence>
<keyword evidence="2" id="KW-1185">Reference proteome</keyword>
<dbReference type="Proteomes" id="UP000670527">
    <property type="component" value="Unassembled WGS sequence"/>
</dbReference>